<protein>
    <recommendedName>
        <fullName evidence="3">Asp/Glu/hydantoin racemase</fullName>
    </recommendedName>
</protein>
<evidence type="ECO:0000313" key="2">
    <source>
        <dbReference type="Proteomes" id="UP000093523"/>
    </source>
</evidence>
<gene>
    <name evidence="1" type="ORF">A6E04_15535</name>
</gene>
<name>A0A1B9NW84_ALILO</name>
<comment type="caution">
    <text evidence="1">The sequence shown here is derived from an EMBL/GenBank/DDBJ whole genome shotgun (WGS) entry which is preliminary data.</text>
</comment>
<dbReference type="AlphaFoldDB" id="A0A1B9NW84"/>
<sequence length="218" mass="23905">MKKVKYDISFIHTGQVHIEKFGSLVTELSPNLLINHIVDESLLTHAQQFGVDSILKSNLIAQLEALSLVSKVIVITCSSIGGIAEEIDNLNGCKVQRVDQAMADFAVENGNNILVLAALESTLEPTRELLLKSLAKHNSKSKLTLCRVENAWDCFLAGKMDQYYAQISAVITSNERKYDLIVLAQASMSEVQKNVNVSIPVISSPRLGVERAIKALTI</sequence>
<evidence type="ECO:0000313" key="1">
    <source>
        <dbReference type="EMBL" id="OCH19443.1"/>
    </source>
</evidence>
<proteinExistence type="predicted"/>
<dbReference type="Proteomes" id="UP000093523">
    <property type="component" value="Unassembled WGS sequence"/>
</dbReference>
<reference evidence="1 2" key="1">
    <citation type="submission" date="2016-06" db="EMBL/GenBank/DDBJ databases">
        <authorList>
            <person name="Kjaerup R.B."/>
            <person name="Dalgaard T.S."/>
            <person name="Juul-Madsen H.R."/>
        </authorList>
    </citation>
    <scope>NUCLEOTIDE SEQUENCE [LARGE SCALE GENOMIC DNA]</scope>
    <source>
        <strain evidence="1 2">1S159</strain>
    </source>
</reference>
<organism evidence="1 2">
    <name type="scientific">Aliivibrio logei</name>
    <name type="common">Vibrio logei</name>
    <dbReference type="NCBI Taxonomy" id="688"/>
    <lineage>
        <taxon>Bacteria</taxon>
        <taxon>Pseudomonadati</taxon>
        <taxon>Pseudomonadota</taxon>
        <taxon>Gammaproteobacteria</taxon>
        <taxon>Vibrionales</taxon>
        <taxon>Vibrionaceae</taxon>
        <taxon>Aliivibrio</taxon>
    </lineage>
</organism>
<evidence type="ECO:0008006" key="3">
    <source>
        <dbReference type="Google" id="ProtNLM"/>
    </source>
</evidence>
<accession>A0A1B9NW84</accession>
<dbReference type="EMBL" id="MAJU01000015">
    <property type="protein sequence ID" value="OCH19443.1"/>
    <property type="molecule type" value="Genomic_DNA"/>
</dbReference>
<dbReference type="STRING" id="688.A6E04_15535"/>